<evidence type="ECO:0000256" key="5">
    <source>
        <dbReference type="ARBA" id="ARBA00022692"/>
    </source>
</evidence>
<gene>
    <name evidence="13" type="ORF">BDW59DRAFT_147661</name>
</gene>
<dbReference type="SUPFAM" id="SSF48264">
    <property type="entry name" value="Cytochrome P450"/>
    <property type="match status" value="1"/>
</dbReference>
<keyword evidence="5" id="KW-0812">Transmembrane</keyword>
<reference evidence="13 14" key="1">
    <citation type="submission" date="2024-07" db="EMBL/GenBank/DDBJ databases">
        <title>Section-level genome sequencing and comparative genomics of Aspergillus sections Usti and Cavernicolus.</title>
        <authorList>
            <consortium name="Lawrence Berkeley National Laboratory"/>
            <person name="Nybo J.L."/>
            <person name="Vesth T.C."/>
            <person name="Theobald S."/>
            <person name="Frisvad J.C."/>
            <person name="Larsen T.O."/>
            <person name="Kjaerboelling I."/>
            <person name="Rothschild-Mancinelli K."/>
            <person name="Lyhne E.K."/>
            <person name="Kogle M.E."/>
            <person name="Barry K."/>
            <person name="Clum A."/>
            <person name="Na H."/>
            <person name="Ledsgaard L."/>
            <person name="Lin J."/>
            <person name="Lipzen A."/>
            <person name="Kuo A."/>
            <person name="Riley R."/>
            <person name="Mondo S."/>
            <person name="LaButti K."/>
            <person name="Haridas S."/>
            <person name="Pangalinan J."/>
            <person name="Salamov A.A."/>
            <person name="Simmons B.A."/>
            <person name="Magnuson J.K."/>
            <person name="Chen J."/>
            <person name="Drula E."/>
            <person name="Henrissat B."/>
            <person name="Wiebenga A."/>
            <person name="Lubbers R.J."/>
            <person name="Gomes A.C."/>
            <person name="Makela M.R."/>
            <person name="Stajich J."/>
            <person name="Grigoriev I.V."/>
            <person name="Mortensen U.H."/>
            <person name="De vries R.P."/>
            <person name="Baker S.E."/>
            <person name="Andersen M.R."/>
        </authorList>
    </citation>
    <scope>NUCLEOTIDE SEQUENCE [LARGE SCALE GENOMIC DNA]</scope>
    <source>
        <strain evidence="13 14">CBS 600.67</strain>
    </source>
</reference>
<comment type="caution">
    <text evidence="13">The sequence shown here is derived from an EMBL/GenBank/DDBJ whole genome shotgun (WGS) entry which is preliminary data.</text>
</comment>
<dbReference type="PANTHER" id="PTHR46206">
    <property type="entry name" value="CYTOCHROME P450"/>
    <property type="match status" value="1"/>
</dbReference>
<dbReference type="CDD" id="cd11041">
    <property type="entry name" value="CYP503A1-like"/>
    <property type="match status" value="1"/>
</dbReference>
<evidence type="ECO:0000256" key="12">
    <source>
        <dbReference type="RuleBase" id="RU000461"/>
    </source>
</evidence>
<dbReference type="Gene3D" id="1.10.630.10">
    <property type="entry name" value="Cytochrome P450"/>
    <property type="match status" value="1"/>
</dbReference>
<dbReference type="PROSITE" id="PS00086">
    <property type="entry name" value="CYTOCHROME_P450"/>
    <property type="match status" value="1"/>
</dbReference>
<dbReference type="InterPro" id="IPR001128">
    <property type="entry name" value="Cyt_P450"/>
</dbReference>
<accession>A0ABR4IAC3</accession>
<keyword evidence="4 12" id="KW-0349">Heme</keyword>
<evidence type="ECO:0000256" key="7">
    <source>
        <dbReference type="ARBA" id="ARBA00022989"/>
    </source>
</evidence>
<evidence type="ECO:0000313" key="14">
    <source>
        <dbReference type="Proteomes" id="UP001610335"/>
    </source>
</evidence>
<organism evidence="13 14">
    <name type="scientific">Aspergillus cavernicola</name>
    <dbReference type="NCBI Taxonomy" id="176166"/>
    <lineage>
        <taxon>Eukaryota</taxon>
        <taxon>Fungi</taxon>
        <taxon>Dikarya</taxon>
        <taxon>Ascomycota</taxon>
        <taxon>Pezizomycotina</taxon>
        <taxon>Eurotiomycetes</taxon>
        <taxon>Eurotiomycetidae</taxon>
        <taxon>Eurotiales</taxon>
        <taxon>Aspergillaceae</taxon>
        <taxon>Aspergillus</taxon>
        <taxon>Aspergillus subgen. Nidulantes</taxon>
    </lineage>
</organism>
<keyword evidence="6 12" id="KW-0479">Metal-binding</keyword>
<evidence type="ECO:0000313" key="13">
    <source>
        <dbReference type="EMBL" id="KAL2824219.1"/>
    </source>
</evidence>
<evidence type="ECO:0000256" key="2">
    <source>
        <dbReference type="ARBA" id="ARBA00004370"/>
    </source>
</evidence>
<dbReference type="EMBL" id="JBFXLS010000045">
    <property type="protein sequence ID" value="KAL2824219.1"/>
    <property type="molecule type" value="Genomic_DNA"/>
</dbReference>
<evidence type="ECO:0000256" key="4">
    <source>
        <dbReference type="ARBA" id="ARBA00022617"/>
    </source>
</evidence>
<evidence type="ECO:0000256" key="10">
    <source>
        <dbReference type="ARBA" id="ARBA00023033"/>
    </source>
</evidence>
<evidence type="ECO:0000256" key="11">
    <source>
        <dbReference type="ARBA" id="ARBA00023136"/>
    </source>
</evidence>
<keyword evidence="7" id="KW-1133">Transmembrane helix</keyword>
<comment type="similarity">
    <text evidence="3 12">Belongs to the cytochrome P450 family.</text>
</comment>
<sequence>MSDRPIAFLAALAVIACVLYQLVRPSKLPKVPIVGAKPGEWFALQRARWRNTFDTKTATQTAYDEYRDRACIFPIAGAQTFVQLPLHDAQWLIERPDKDVSVLNGIIDTLQFNHTLMDPKLAHLPAHMSVISGPLTREIGNLIPDLLDEIQFGVDHFWGHDRENYQTVGVFNSMSRIVGQATNRVFIGLPFCRNNALLDAAMAFSLDIPISATLLHFFWQPLRPLVAPLLTLPNRIHTNRAFNILRPEIERRLKEYDGPKTGANDFLQWSIHQAKSLEDPYYGRVDTLAGRVLLNNFTSIHTSSFAITHVILDLASSKQAYIDELREEITSVLAENGGQWTKRTLAAMPKLDSAMRESQRLNSFVITATNRMVANPKGITTPSGLWIPQGTMVCAPSYPVLHDPDLYSDPESFKPFRFADKRTALGEEGESYVQRARQAWTTTSPEYPAFGHGRHACLGRFFASALLKLLLANILLNYDFEIQEKRPENFWFGSNRAPPMKATIRVRRR</sequence>
<dbReference type="InterPro" id="IPR036396">
    <property type="entry name" value="Cyt_P450_sf"/>
</dbReference>
<dbReference type="Proteomes" id="UP001610335">
    <property type="component" value="Unassembled WGS sequence"/>
</dbReference>
<dbReference type="PROSITE" id="PS51257">
    <property type="entry name" value="PROKAR_LIPOPROTEIN"/>
    <property type="match status" value="1"/>
</dbReference>
<keyword evidence="11" id="KW-0472">Membrane</keyword>
<evidence type="ECO:0000256" key="8">
    <source>
        <dbReference type="ARBA" id="ARBA00023002"/>
    </source>
</evidence>
<evidence type="ECO:0000256" key="3">
    <source>
        <dbReference type="ARBA" id="ARBA00010617"/>
    </source>
</evidence>
<evidence type="ECO:0000256" key="6">
    <source>
        <dbReference type="ARBA" id="ARBA00022723"/>
    </source>
</evidence>
<proteinExistence type="inferred from homology"/>
<evidence type="ECO:0000256" key="9">
    <source>
        <dbReference type="ARBA" id="ARBA00023004"/>
    </source>
</evidence>
<dbReference type="InterPro" id="IPR002403">
    <property type="entry name" value="Cyt_P450_E_grp-IV"/>
</dbReference>
<dbReference type="InterPro" id="IPR017972">
    <property type="entry name" value="Cyt_P450_CS"/>
</dbReference>
<keyword evidence="8 12" id="KW-0560">Oxidoreductase</keyword>
<keyword evidence="10 12" id="KW-0503">Monooxygenase</keyword>
<protein>
    <submittedName>
        <fullName evidence="13">Cytochrome P450</fullName>
    </submittedName>
</protein>
<evidence type="ECO:0000256" key="1">
    <source>
        <dbReference type="ARBA" id="ARBA00001971"/>
    </source>
</evidence>
<comment type="cofactor">
    <cofactor evidence="1">
        <name>heme</name>
        <dbReference type="ChEBI" id="CHEBI:30413"/>
    </cofactor>
</comment>
<dbReference type="PRINTS" id="PR00465">
    <property type="entry name" value="EP450IV"/>
</dbReference>
<keyword evidence="14" id="KW-1185">Reference proteome</keyword>
<dbReference type="PANTHER" id="PTHR46206:SF1">
    <property type="entry name" value="P450, PUTATIVE (EUROFUNG)-RELATED"/>
    <property type="match status" value="1"/>
</dbReference>
<dbReference type="Pfam" id="PF00067">
    <property type="entry name" value="p450"/>
    <property type="match status" value="1"/>
</dbReference>
<comment type="subcellular location">
    <subcellularLocation>
        <location evidence="2">Membrane</location>
    </subcellularLocation>
</comment>
<name>A0ABR4IAC3_9EURO</name>
<keyword evidence="9 12" id="KW-0408">Iron</keyword>